<dbReference type="InterPro" id="IPR012337">
    <property type="entry name" value="RNaseH-like_sf"/>
</dbReference>
<evidence type="ECO:0000256" key="4">
    <source>
        <dbReference type="ARBA" id="ARBA00022722"/>
    </source>
</evidence>
<proteinExistence type="inferred from homology"/>
<dbReference type="GO" id="GO:0004523">
    <property type="term" value="F:RNA-DNA hybrid ribonuclease activity"/>
    <property type="evidence" value="ECO:0007669"/>
    <property type="project" value="UniProtKB-EC"/>
</dbReference>
<organism evidence="9 10">
    <name type="scientific">Armillaria novae-zelandiae</name>
    <dbReference type="NCBI Taxonomy" id="153914"/>
    <lineage>
        <taxon>Eukaryota</taxon>
        <taxon>Fungi</taxon>
        <taxon>Dikarya</taxon>
        <taxon>Basidiomycota</taxon>
        <taxon>Agaricomycotina</taxon>
        <taxon>Agaricomycetes</taxon>
        <taxon>Agaricomycetidae</taxon>
        <taxon>Agaricales</taxon>
        <taxon>Marasmiineae</taxon>
        <taxon>Physalacriaceae</taxon>
        <taxon>Armillaria</taxon>
    </lineage>
</organism>
<evidence type="ECO:0000313" key="9">
    <source>
        <dbReference type="EMBL" id="KAK0487736.1"/>
    </source>
</evidence>
<dbReference type="InterPro" id="IPR036397">
    <property type="entry name" value="RNaseH_sf"/>
</dbReference>
<evidence type="ECO:0000259" key="8">
    <source>
        <dbReference type="PROSITE" id="PS50879"/>
    </source>
</evidence>
<keyword evidence="6" id="KW-0255">Endonuclease</keyword>
<evidence type="ECO:0000313" key="10">
    <source>
        <dbReference type="Proteomes" id="UP001175227"/>
    </source>
</evidence>
<dbReference type="GO" id="GO:0046872">
    <property type="term" value="F:metal ion binding"/>
    <property type="evidence" value="ECO:0007669"/>
    <property type="project" value="UniProtKB-KW"/>
</dbReference>
<comment type="catalytic activity">
    <reaction evidence="1">
        <text>Endonucleolytic cleavage to 5'-phosphomonoester.</text>
        <dbReference type="EC" id="3.1.26.4"/>
    </reaction>
</comment>
<sequence>MLSQELDELYDGLVKSVISPEEALRHIYGDATSTGDRKMVWVDGSCVGNGCGGASAGAGVFWGSNSSRNRAERVPGPQTNNRAEHVAFIIALLLCPPDLPVRVYTDSENVVHTYCHWIHRRITMGWKCANANIIQYRMHLIVKRTASIEFCWVKGHSRNMGNDAADALAKEGTMKT</sequence>
<keyword evidence="4" id="KW-0540">Nuclease</keyword>
<accession>A0AA39TGL7</accession>
<keyword evidence="10" id="KW-1185">Reference proteome</keyword>
<dbReference type="SUPFAM" id="SSF53098">
    <property type="entry name" value="Ribonuclease H-like"/>
    <property type="match status" value="1"/>
</dbReference>
<evidence type="ECO:0000256" key="1">
    <source>
        <dbReference type="ARBA" id="ARBA00000077"/>
    </source>
</evidence>
<dbReference type="Pfam" id="PF00075">
    <property type="entry name" value="RNase_H"/>
    <property type="match status" value="1"/>
</dbReference>
<feature type="domain" description="RNase H type-1" evidence="8">
    <location>
        <begin position="34"/>
        <end position="174"/>
    </location>
</feature>
<evidence type="ECO:0000256" key="7">
    <source>
        <dbReference type="ARBA" id="ARBA00022801"/>
    </source>
</evidence>
<dbReference type="AlphaFoldDB" id="A0AA39TGL7"/>
<dbReference type="InterPro" id="IPR002156">
    <property type="entry name" value="RNaseH_domain"/>
</dbReference>
<feature type="non-terminal residue" evidence="9">
    <location>
        <position position="176"/>
    </location>
</feature>
<reference evidence="9" key="1">
    <citation type="submission" date="2023-06" db="EMBL/GenBank/DDBJ databases">
        <authorList>
            <consortium name="Lawrence Berkeley National Laboratory"/>
            <person name="Ahrendt S."/>
            <person name="Sahu N."/>
            <person name="Indic B."/>
            <person name="Wong-Bajracharya J."/>
            <person name="Merenyi Z."/>
            <person name="Ke H.-M."/>
            <person name="Monk M."/>
            <person name="Kocsube S."/>
            <person name="Drula E."/>
            <person name="Lipzen A."/>
            <person name="Balint B."/>
            <person name="Henrissat B."/>
            <person name="Andreopoulos B."/>
            <person name="Martin F.M."/>
            <person name="Harder C.B."/>
            <person name="Rigling D."/>
            <person name="Ford K.L."/>
            <person name="Foster G.D."/>
            <person name="Pangilinan J."/>
            <person name="Papanicolaou A."/>
            <person name="Barry K."/>
            <person name="LaButti K."/>
            <person name="Viragh M."/>
            <person name="Koriabine M."/>
            <person name="Yan M."/>
            <person name="Riley R."/>
            <person name="Champramary S."/>
            <person name="Plett K.L."/>
            <person name="Tsai I.J."/>
            <person name="Slot J."/>
            <person name="Sipos G."/>
            <person name="Plett J."/>
            <person name="Nagy L.G."/>
            <person name="Grigoriev I.V."/>
        </authorList>
    </citation>
    <scope>NUCLEOTIDE SEQUENCE</scope>
    <source>
        <strain evidence="9">ICMP 16352</strain>
    </source>
</reference>
<dbReference type="PANTHER" id="PTHR10642:SF26">
    <property type="entry name" value="RIBONUCLEASE H1"/>
    <property type="match status" value="1"/>
</dbReference>
<dbReference type="PROSITE" id="PS50879">
    <property type="entry name" value="RNASE_H_1"/>
    <property type="match status" value="1"/>
</dbReference>
<evidence type="ECO:0000256" key="3">
    <source>
        <dbReference type="ARBA" id="ARBA00012180"/>
    </source>
</evidence>
<keyword evidence="5" id="KW-0479">Metal-binding</keyword>
<protein>
    <recommendedName>
        <fullName evidence="3">ribonuclease H</fullName>
        <ecNumber evidence="3">3.1.26.4</ecNumber>
    </recommendedName>
</protein>
<dbReference type="PANTHER" id="PTHR10642">
    <property type="entry name" value="RIBONUCLEASE H1"/>
    <property type="match status" value="1"/>
</dbReference>
<dbReference type="GO" id="GO:0003676">
    <property type="term" value="F:nucleic acid binding"/>
    <property type="evidence" value="ECO:0007669"/>
    <property type="project" value="InterPro"/>
</dbReference>
<comment type="similarity">
    <text evidence="2">Belongs to the RNase H family.</text>
</comment>
<dbReference type="CDD" id="cd09280">
    <property type="entry name" value="RNase_HI_eukaryote_like"/>
    <property type="match status" value="1"/>
</dbReference>
<evidence type="ECO:0000256" key="6">
    <source>
        <dbReference type="ARBA" id="ARBA00022759"/>
    </source>
</evidence>
<dbReference type="InterPro" id="IPR050092">
    <property type="entry name" value="RNase_H"/>
</dbReference>
<dbReference type="Gene3D" id="3.30.420.10">
    <property type="entry name" value="Ribonuclease H-like superfamily/Ribonuclease H"/>
    <property type="match status" value="1"/>
</dbReference>
<evidence type="ECO:0000256" key="2">
    <source>
        <dbReference type="ARBA" id="ARBA00005300"/>
    </source>
</evidence>
<name>A0AA39TGL7_9AGAR</name>
<dbReference type="EC" id="3.1.26.4" evidence="3"/>
<gene>
    <name evidence="9" type="ORF">IW261DRAFT_1328111</name>
</gene>
<evidence type="ECO:0000256" key="5">
    <source>
        <dbReference type="ARBA" id="ARBA00022723"/>
    </source>
</evidence>
<keyword evidence="7" id="KW-0378">Hydrolase</keyword>
<dbReference type="Proteomes" id="UP001175227">
    <property type="component" value="Unassembled WGS sequence"/>
</dbReference>
<dbReference type="GO" id="GO:0043137">
    <property type="term" value="P:DNA replication, removal of RNA primer"/>
    <property type="evidence" value="ECO:0007669"/>
    <property type="project" value="TreeGrafter"/>
</dbReference>
<comment type="caution">
    <text evidence="9">The sequence shown here is derived from an EMBL/GenBank/DDBJ whole genome shotgun (WGS) entry which is preliminary data.</text>
</comment>
<dbReference type="EMBL" id="JAUEPR010000003">
    <property type="protein sequence ID" value="KAK0487736.1"/>
    <property type="molecule type" value="Genomic_DNA"/>
</dbReference>